<dbReference type="STRING" id="1817772.A2527_00340"/>
<dbReference type="EC" id="2.7.13.3" evidence="2"/>
<dbReference type="Proteomes" id="UP000178449">
    <property type="component" value="Unassembled WGS sequence"/>
</dbReference>
<comment type="caution">
    <text evidence="7">The sequence shown here is derived from an EMBL/GenBank/DDBJ whole genome shotgun (WGS) entry which is preliminary data.</text>
</comment>
<feature type="domain" description="Histidine kinase" evidence="5">
    <location>
        <begin position="148"/>
        <end position="369"/>
    </location>
</feature>
<protein>
    <recommendedName>
        <fullName evidence="2">histidine kinase</fullName>
        <ecNumber evidence="2">2.7.13.3</ecNumber>
    </recommendedName>
</protein>
<dbReference type="Pfam" id="PF02518">
    <property type="entry name" value="HATPase_c"/>
    <property type="match status" value="1"/>
</dbReference>
<evidence type="ECO:0000313" key="8">
    <source>
        <dbReference type="Proteomes" id="UP000178449"/>
    </source>
</evidence>
<dbReference type="PROSITE" id="PS50109">
    <property type="entry name" value="HIS_KIN"/>
    <property type="match status" value="1"/>
</dbReference>
<comment type="catalytic activity">
    <reaction evidence="1">
        <text>ATP + protein L-histidine = ADP + protein N-phospho-L-histidine.</text>
        <dbReference type="EC" id="2.7.13.3"/>
    </reaction>
</comment>
<evidence type="ECO:0000256" key="4">
    <source>
        <dbReference type="PROSITE-ProRule" id="PRU00169"/>
    </source>
</evidence>
<evidence type="ECO:0000259" key="6">
    <source>
        <dbReference type="PROSITE" id="PS50110"/>
    </source>
</evidence>
<feature type="domain" description="Response regulatory" evidence="6">
    <location>
        <begin position="10"/>
        <end position="126"/>
    </location>
</feature>
<dbReference type="SMART" id="SM00448">
    <property type="entry name" value="REC"/>
    <property type="match status" value="1"/>
</dbReference>
<evidence type="ECO:0000256" key="3">
    <source>
        <dbReference type="ARBA" id="ARBA00022553"/>
    </source>
</evidence>
<name>A0A1F6GFH2_9PROT</name>
<dbReference type="AlphaFoldDB" id="A0A1F6GFH2"/>
<dbReference type="Gene3D" id="3.40.50.2300">
    <property type="match status" value="1"/>
</dbReference>
<dbReference type="PANTHER" id="PTHR43547">
    <property type="entry name" value="TWO-COMPONENT HISTIDINE KINASE"/>
    <property type="match status" value="1"/>
</dbReference>
<dbReference type="GO" id="GO:0000155">
    <property type="term" value="F:phosphorelay sensor kinase activity"/>
    <property type="evidence" value="ECO:0007669"/>
    <property type="project" value="TreeGrafter"/>
</dbReference>
<proteinExistence type="predicted"/>
<dbReference type="PANTHER" id="PTHR43547:SF2">
    <property type="entry name" value="HYBRID SIGNAL TRANSDUCTION HISTIDINE KINASE C"/>
    <property type="match status" value="1"/>
</dbReference>
<dbReference type="InterPro" id="IPR036890">
    <property type="entry name" value="HATPase_C_sf"/>
</dbReference>
<dbReference type="InterPro" id="IPR004358">
    <property type="entry name" value="Sig_transdc_His_kin-like_C"/>
</dbReference>
<dbReference type="SMART" id="SM00387">
    <property type="entry name" value="HATPase_c"/>
    <property type="match status" value="1"/>
</dbReference>
<dbReference type="CDD" id="cd19920">
    <property type="entry name" value="REC_PA4781-like"/>
    <property type="match status" value="1"/>
</dbReference>
<evidence type="ECO:0000313" key="7">
    <source>
        <dbReference type="EMBL" id="OGG96862.1"/>
    </source>
</evidence>
<gene>
    <name evidence="7" type="ORF">A2527_00340</name>
</gene>
<evidence type="ECO:0000256" key="2">
    <source>
        <dbReference type="ARBA" id="ARBA00012438"/>
    </source>
</evidence>
<organism evidence="7 8">
    <name type="scientific">Candidatus Lambdaproteobacteria bacterium RIFOXYD2_FULL_50_16</name>
    <dbReference type="NCBI Taxonomy" id="1817772"/>
    <lineage>
        <taxon>Bacteria</taxon>
        <taxon>Pseudomonadati</taxon>
        <taxon>Pseudomonadota</taxon>
        <taxon>Candidatus Lambdaproteobacteria</taxon>
    </lineage>
</organism>
<dbReference type="InterPro" id="IPR001789">
    <property type="entry name" value="Sig_transdc_resp-reg_receiver"/>
</dbReference>
<dbReference type="EMBL" id="MFNE01000008">
    <property type="protein sequence ID" value="OGG96862.1"/>
    <property type="molecule type" value="Genomic_DNA"/>
</dbReference>
<dbReference type="Pfam" id="PF00072">
    <property type="entry name" value="Response_reg"/>
    <property type="match status" value="1"/>
</dbReference>
<dbReference type="Gene3D" id="3.30.565.10">
    <property type="entry name" value="Histidine kinase-like ATPase, C-terminal domain"/>
    <property type="match status" value="1"/>
</dbReference>
<dbReference type="SUPFAM" id="SSF52172">
    <property type="entry name" value="CheY-like"/>
    <property type="match status" value="1"/>
</dbReference>
<accession>A0A1F6GFH2</accession>
<sequence length="372" mass="41419">MNKFKYDEALVLIVDDTLRNIQVLGSILKTEGFQVAVAQNGRQAIDAAAKLLPDLILLDVMMPEMDGFEACSHLKSDPITSQIPVIFLTAKVETEDIIKGFALGAVDYITKPFNAIELLVRVKNHLEITFSRREIAKQNEERKELLHILCHDLANSFGSILSFLSLDIADLSENIEGFSKIMQSSAENGLGLIEMVRKMRAIEEGKFQVELKPFKASDLVARSLMILESKIKAKGILVEVKIERDLMIMVEPLSFVNSVFNNLITNAIKFSKPNGIIQVLGEIKEREVLIQINDQGIGIPRVMVNQLFDISKSTSRLGTSGETGTGFGMPLVQKFVGLYNGRIEVKSKDHQDYPNQSGTQIKLFLPLVSQLD</sequence>
<dbReference type="InterPro" id="IPR003594">
    <property type="entry name" value="HATPase_dom"/>
</dbReference>
<dbReference type="InterPro" id="IPR011006">
    <property type="entry name" value="CheY-like_superfamily"/>
</dbReference>
<keyword evidence="3 4" id="KW-0597">Phosphoprotein</keyword>
<dbReference type="SUPFAM" id="SSF55874">
    <property type="entry name" value="ATPase domain of HSP90 chaperone/DNA topoisomerase II/histidine kinase"/>
    <property type="match status" value="1"/>
</dbReference>
<dbReference type="InterPro" id="IPR005467">
    <property type="entry name" value="His_kinase_dom"/>
</dbReference>
<evidence type="ECO:0000259" key="5">
    <source>
        <dbReference type="PROSITE" id="PS50109"/>
    </source>
</evidence>
<dbReference type="PRINTS" id="PR00344">
    <property type="entry name" value="BCTRLSENSOR"/>
</dbReference>
<dbReference type="CDD" id="cd00075">
    <property type="entry name" value="HATPase"/>
    <property type="match status" value="1"/>
</dbReference>
<evidence type="ECO:0000256" key="1">
    <source>
        <dbReference type="ARBA" id="ARBA00000085"/>
    </source>
</evidence>
<feature type="modified residue" description="4-aspartylphosphate" evidence="4">
    <location>
        <position position="59"/>
    </location>
</feature>
<reference evidence="7 8" key="1">
    <citation type="journal article" date="2016" name="Nat. Commun.">
        <title>Thousands of microbial genomes shed light on interconnected biogeochemical processes in an aquifer system.</title>
        <authorList>
            <person name="Anantharaman K."/>
            <person name="Brown C.T."/>
            <person name="Hug L.A."/>
            <person name="Sharon I."/>
            <person name="Castelle C.J."/>
            <person name="Probst A.J."/>
            <person name="Thomas B.C."/>
            <person name="Singh A."/>
            <person name="Wilkins M.J."/>
            <person name="Karaoz U."/>
            <person name="Brodie E.L."/>
            <person name="Williams K.H."/>
            <person name="Hubbard S.S."/>
            <person name="Banfield J.F."/>
        </authorList>
    </citation>
    <scope>NUCLEOTIDE SEQUENCE [LARGE SCALE GENOMIC DNA]</scope>
</reference>
<dbReference type="PROSITE" id="PS50110">
    <property type="entry name" value="RESPONSE_REGULATORY"/>
    <property type="match status" value="1"/>
</dbReference>